<dbReference type="AlphaFoldDB" id="A0A9D4V987"/>
<evidence type="ECO:0000313" key="1">
    <source>
        <dbReference type="EMBL" id="KAI5081844.1"/>
    </source>
</evidence>
<comment type="caution">
    <text evidence="1">The sequence shown here is derived from an EMBL/GenBank/DDBJ whole genome shotgun (WGS) entry which is preliminary data.</text>
</comment>
<proteinExistence type="predicted"/>
<evidence type="ECO:0000313" key="2">
    <source>
        <dbReference type="Proteomes" id="UP000886520"/>
    </source>
</evidence>
<accession>A0A9D4V987</accession>
<name>A0A9D4V987_ADICA</name>
<organism evidence="1 2">
    <name type="scientific">Adiantum capillus-veneris</name>
    <name type="common">Maidenhair fern</name>
    <dbReference type="NCBI Taxonomy" id="13818"/>
    <lineage>
        <taxon>Eukaryota</taxon>
        <taxon>Viridiplantae</taxon>
        <taxon>Streptophyta</taxon>
        <taxon>Embryophyta</taxon>
        <taxon>Tracheophyta</taxon>
        <taxon>Polypodiopsida</taxon>
        <taxon>Polypodiidae</taxon>
        <taxon>Polypodiales</taxon>
        <taxon>Pteridineae</taxon>
        <taxon>Pteridaceae</taxon>
        <taxon>Vittarioideae</taxon>
        <taxon>Adiantum</taxon>
    </lineage>
</organism>
<reference evidence="1" key="1">
    <citation type="submission" date="2021-01" db="EMBL/GenBank/DDBJ databases">
        <title>Adiantum capillus-veneris genome.</title>
        <authorList>
            <person name="Fang Y."/>
            <person name="Liao Q."/>
        </authorList>
    </citation>
    <scope>NUCLEOTIDE SEQUENCE</scope>
    <source>
        <strain evidence="1">H3</strain>
        <tissue evidence="1">Leaf</tissue>
    </source>
</reference>
<dbReference type="Proteomes" id="UP000886520">
    <property type="component" value="Chromosome 2"/>
</dbReference>
<keyword evidence="2" id="KW-1185">Reference proteome</keyword>
<dbReference type="EMBL" id="JABFUD020000003">
    <property type="protein sequence ID" value="KAI5081844.1"/>
    <property type="molecule type" value="Genomic_DNA"/>
</dbReference>
<sequence>MSGANGAALVQCVECGDCHRKDLLGFLNQGHCHIALHGHGHGQPVCEWCTAASTSLPFHQEHLDALKPKLVQGACSTCRIKTSNGTLWANHILQASTQYNNQPAVQPIPGANAQTSLDESSNAFAGLMQGSKSKNNTTTNKRTSNSFLQGLIQGTEEVLMRKLNQQYAAYSNMSNTQPTNYSSGSTYKPNHFSTPKNKQDLHDARMRLMEDQFARAEESMDRMNKL</sequence>
<protein>
    <submittedName>
        <fullName evidence="1">Uncharacterized protein</fullName>
    </submittedName>
</protein>
<gene>
    <name evidence="1" type="ORF">GOP47_0001587</name>
</gene>